<evidence type="ECO:0000256" key="9">
    <source>
        <dbReference type="ARBA" id="ARBA00023118"/>
    </source>
</evidence>
<evidence type="ECO:0000256" key="5">
    <source>
        <dbReference type="ARBA" id="ARBA00022759"/>
    </source>
</evidence>
<dbReference type="GO" id="GO:0016787">
    <property type="term" value="F:hydrolase activity"/>
    <property type="evidence" value="ECO:0007669"/>
    <property type="project" value="UniProtKB-KW"/>
</dbReference>
<evidence type="ECO:0000313" key="15">
    <source>
        <dbReference type="Proteomes" id="UP000275941"/>
    </source>
</evidence>
<dbReference type="GO" id="GO:0004519">
    <property type="term" value="F:endonuclease activity"/>
    <property type="evidence" value="ECO:0007669"/>
    <property type="project" value="UniProtKB-UniRule"/>
</dbReference>
<dbReference type="Gene3D" id="3.30.420.10">
    <property type="entry name" value="Ribonuclease H-like superfamily/Ribonuclease H"/>
    <property type="match status" value="1"/>
</dbReference>
<keyword evidence="11" id="KW-0464">Manganese</keyword>
<evidence type="ECO:0000256" key="1">
    <source>
        <dbReference type="ARBA" id="ARBA00001946"/>
    </source>
</evidence>
<dbReference type="InterPro" id="IPR032240">
    <property type="entry name" value="Cas9_REC"/>
</dbReference>
<feature type="binding site" evidence="13">
    <location>
        <position position="777"/>
    </location>
    <ligand>
        <name>Mg(2+)</name>
        <dbReference type="ChEBI" id="CHEBI:18420"/>
        <label>1</label>
    </ligand>
</feature>
<feature type="binding site" evidence="13">
    <location>
        <position position="10"/>
    </location>
    <ligand>
        <name>Mg(2+)</name>
        <dbReference type="ChEBI" id="CHEBI:18420"/>
        <label>1</label>
    </ligand>
</feature>
<dbReference type="InterPro" id="IPR055228">
    <property type="entry name" value="Cas9_RuvC"/>
</dbReference>
<dbReference type="Gene3D" id="1.10.30.50">
    <property type="match status" value="1"/>
</dbReference>
<evidence type="ECO:0000256" key="6">
    <source>
        <dbReference type="ARBA" id="ARBA00022801"/>
    </source>
</evidence>
<dbReference type="EMBL" id="RKOR01000009">
    <property type="protein sequence ID" value="ROY51971.1"/>
    <property type="molecule type" value="Genomic_DNA"/>
</dbReference>
<dbReference type="GO" id="GO:0046872">
    <property type="term" value="F:metal ion binding"/>
    <property type="evidence" value="ECO:0007669"/>
    <property type="project" value="UniProtKB-UniRule"/>
</dbReference>
<accession>A0A3N3HFT9</accession>
<evidence type="ECO:0000256" key="8">
    <source>
        <dbReference type="ARBA" id="ARBA00022884"/>
    </source>
</evidence>
<keyword evidence="3 13" id="KW-0540">Nuclease</keyword>
<name>A0A3N3HFT9_ENTFL</name>
<dbReference type="RefSeq" id="WP_002364836.1">
    <property type="nucleotide sequence ID" value="NZ_AP025270.1"/>
</dbReference>
<keyword evidence="8 13" id="KW-0694">RNA-binding</keyword>
<keyword evidence="7 13" id="KW-0460">Magnesium</keyword>
<feature type="binding site" evidence="13">
    <location>
        <position position="777"/>
    </location>
    <ligand>
        <name>Mg(2+)</name>
        <dbReference type="ChEBI" id="CHEBI:18420"/>
        <label>2</label>
    </ligand>
</feature>
<keyword evidence="9 13" id="KW-0051">Antiviral defense</keyword>
<dbReference type="GO" id="GO:0043571">
    <property type="term" value="P:maintenance of CRISPR repeat elements"/>
    <property type="evidence" value="ECO:0007669"/>
    <property type="project" value="UniProtKB-UniRule"/>
</dbReference>
<dbReference type="PROSITE" id="PS51749">
    <property type="entry name" value="HNH_CAS9"/>
    <property type="match status" value="1"/>
</dbReference>
<gene>
    <name evidence="13 14" type="primary">cas9</name>
    <name evidence="14" type="ORF">EGW70_05070</name>
</gene>
<dbReference type="GO" id="GO:0003677">
    <property type="term" value="F:DNA binding"/>
    <property type="evidence" value="ECO:0007669"/>
    <property type="project" value="UniProtKB-UniRule"/>
</dbReference>
<dbReference type="InterPro" id="IPR033114">
    <property type="entry name" value="HNH_CAS9"/>
</dbReference>
<evidence type="ECO:0000256" key="13">
    <source>
        <dbReference type="HAMAP-Rule" id="MF_01480"/>
    </source>
</evidence>
<evidence type="ECO:0000256" key="11">
    <source>
        <dbReference type="ARBA" id="ARBA00023211"/>
    </source>
</evidence>
<evidence type="ECO:0000256" key="3">
    <source>
        <dbReference type="ARBA" id="ARBA00022722"/>
    </source>
</evidence>
<dbReference type="OrthoDB" id="9757607at2"/>
<organism evidence="14 15">
    <name type="scientific">Enterococcus faecalis</name>
    <name type="common">Streptococcus faecalis</name>
    <dbReference type="NCBI Taxonomy" id="1351"/>
    <lineage>
        <taxon>Bacteria</taxon>
        <taxon>Bacillati</taxon>
        <taxon>Bacillota</taxon>
        <taxon>Bacilli</taxon>
        <taxon>Lactobacillales</taxon>
        <taxon>Enterococcaceae</taxon>
        <taxon>Enterococcus</taxon>
    </lineage>
</organism>
<reference evidence="14 15" key="1">
    <citation type="submission" date="2018-10" db="EMBL/GenBank/DDBJ databases">
        <title>Genotypes and phenotypes of Enterococci isolated from broiler chickens.</title>
        <authorList>
            <person name="Muhammad A.R."/>
            <person name="Diarra M.S."/>
        </authorList>
    </citation>
    <scope>NUCLEOTIDE SEQUENCE [LARGE SCALE GENOMIC DNA]</scope>
    <source>
        <strain evidence="14 15">P7 C A21</strain>
    </source>
</reference>
<sequence>MKKDYVIGLDIGTNSVGWAVMTEDYQLVKKKMPIYGNTEKKKIKKNFWGVRLFEEGHTAEDRRLKRTARRRISRRRNRLRYLQAFFEEAMTDLDENFFARLQESFLVPEDKKWHRHPIFAKLEDEVAYHETYPTIYHLRKKLADSSEQADLRLIYLALAHIVKYRGHFLIEGKLSTENISVKEQFQQFMIIYNQTFVNGESRLVSAPLPESVLIEEELTEKASRTKKSEKVLQQFPQEKANGLFGQFLKLMVGNKADFKKVFGLEEEAKITYASESYEEDLEGILAKVGDEYSDVFLAAKNVYDAVELSTILADSDKKSHAKLSSSMIVRFTEHQEDLKKFKRFIRENCPDEYDNLFKNEQKDGYAGYIAHAGKVSQLKFYQYVKKIIQDIAGAEYFLEKIAQENFLRKQRTFDNGVIPHQIHLAELQAIIHRQAAYYPFLKENQEKIEQLVTFRIPYYVGPLSKGDASTFAWLKRQSEEPIRPWNLQETVDLDQSATAFIERMTNFDTYLPSEKVLPKHSLLYEKFMVFNELTKISYTDDRGIKANFSGKEKEKIFDYLFKTRRKVKKKDIIQFYRNEYNTEIVTLSGLEEDQFNASFSTYQDLLKCGLTRAELDHPDNAEKLEDIIKILTIFEDRQRIRTQLSTFKGQFSAEVLKKLERKHYTGWGRLSKKLINGIYDKESGKTILGYLIKDDGVSKHYNRNFMQLINDSQLSFKNAIQKAQSSEHEETLSETVNELAGSPAIKKGIYQSLKIVDELVAIMGYAPKRIVVEMARENQTTSTGKRRSIQRLKIVEKAMAEIGSNLLKEQPTTNEQLRDTRLFLYYMQNGKDMYTGDELSLHRLSHYDIDHIIPQSFMKDDSLDNLVLVGSTENRGKSDDVPSKEVVKDMKAYWEKLYAAGLISQRKFQRLTKGEQGGLTLEDKAHFIQRQLVETRQITKNVAGILDQRYNANSKEKKVQIITLKASLTSQFRSIFGLYKVREVNDYHHGQDAYLNCVVATTLLKVYPNLAPEFVYGEYPKFQTFKENKATAKAIIYTNLLRFFTEDEPRFTKDGEILWSNSYLKTIKKELNYHQMNIVKKVEVQKGGFSKESIKPKGPSNKLIPVKNGLDPQKYGGFDSPIVAYTVLFTHEKGKKPLIKQEILGITIMEKTRFEQNPILFLEEKGFLRPRVLMKLPKYTLYEFPEGRRRLLASAKEAQKGNQMVLPEHLLTLLYHAKQCLLPNQSESLAYVEQHQPEFQEILERVVDFAEVHTLAKSKVQQIVKLFEANQTADVKEIAASFIQLMQFNAMGAPSTFKFFQKDIERARYTSIKEIFDATIIYQSTTGLYETRRKVVD</sequence>
<dbReference type="Pfam" id="PF13395">
    <property type="entry name" value="HNH_4"/>
    <property type="match status" value="1"/>
</dbReference>
<evidence type="ECO:0000313" key="14">
    <source>
        <dbReference type="EMBL" id="ROY51971.1"/>
    </source>
</evidence>
<keyword evidence="6 13" id="KW-0378">Hydrolase</keyword>
<dbReference type="GO" id="GO:0051607">
    <property type="term" value="P:defense response to virus"/>
    <property type="evidence" value="ECO:0007669"/>
    <property type="project" value="UniProtKB-UniRule"/>
</dbReference>
<comment type="cofactor">
    <cofactor evidence="1 13">
        <name>Mg(2+)</name>
        <dbReference type="ChEBI" id="CHEBI:18420"/>
    </cofactor>
</comment>
<proteinExistence type="inferred from homology"/>
<dbReference type="HAMAP" id="MF_01480">
    <property type="entry name" value="Cas9"/>
    <property type="match status" value="1"/>
</dbReference>
<comment type="similarity">
    <text evidence="2">Belongs to the CRISPR-associated protein Cas9 family. Subtype II-A subfamily.</text>
</comment>
<feature type="binding site" evidence="13">
    <location>
        <position position="989"/>
    </location>
    <ligand>
        <name>Mg(2+)</name>
        <dbReference type="ChEBI" id="CHEBI:18420"/>
        <label>2</label>
    </ligand>
</feature>
<keyword evidence="5 13" id="KW-0255">Endonuclease</keyword>
<keyword evidence="4 13" id="KW-0479">Metal-binding</keyword>
<dbReference type="EC" id="3.1.-.-" evidence="13"/>
<evidence type="ECO:0000256" key="12">
    <source>
        <dbReference type="ARBA" id="ARBA00046380"/>
    </source>
</evidence>
<dbReference type="InterPro" id="IPR036397">
    <property type="entry name" value="RNaseH_sf"/>
</dbReference>
<dbReference type="SMR" id="A0A3N3HFT9"/>
<protein>
    <recommendedName>
        <fullName evidence="13">CRISPR-associated endonuclease Cas9</fullName>
        <ecNumber evidence="13">3.1.-.-</ecNumber>
    </recommendedName>
</protein>
<dbReference type="InterPro" id="IPR003615">
    <property type="entry name" value="HNH_nuc"/>
</dbReference>
<comment type="caution">
    <text evidence="14">The sequence shown here is derived from an EMBL/GenBank/DDBJ whole genome shotgun (WGS) entry which is preliminary data.</text>
</comment>
<comment type="domain">
    <text evidence="13">Has 2 endonuclease domains. The discontinuous RuvC-like domain cleaves the target DNA noncomplementary to crRNA while the HNH nuclease domain cleaves the target DNA complementary to crRNA.</text>
</comment>
<evidence type="ECO:0000256" key="4">
    <source>
        <dbReference type="ARBA" id="ARBA00022723"/>
    </source>
</evidence>
<comment type="similarity">
    <text evidence="13">Belongs to the CRISPR-associated Cas9 family.</text>
</comment>
<dbReference type="GO" id="GO:0003723">
    <property type="term" value="F:RNA binding"/>
    <property type="evidence" value="ECO:0007669"/>
    <property type="project" value="UniProtKB-UniRule"/>
</dbReference>
<dbReference type="InterPro" id="IPR032237">
    <property type="entry name" value="Cas9_PI"/>
</dbReference>
<keyword evidence="10 13" id="KW-0238">DNA-binding</keyword>
<comment type="function">
    <text evidence="13">CRISPR (clustered regularly interspaced short palindromic repeat) is an adaptive immune system that provides protection against mobile genetic elements (viruses, transposable elements and conjugative plasmids). CRISPR clusters contain spacers, sequences complementary to antecedent mobile elements, and target invading nucleic acids. CRISPR clusters are transcribed and processed into CRISPR RNA (crRNA). In type II CRISPR systems correct processing of pre-crRNA requires a trans-encoded small RNA (tracrRNA), endogenous ribonuclease 3 (rnc) and this protein. The tracrRNA serves as a guide for ribonuclease 3-aided processing of pre-crRNA. Subsequently Cas9/crRNA/tracrRNA endonucleolytically cleaves linear or circular dsDNA target complementary to the spacer; Cas9 is inactive in the absence of the 2 guide RNAs (gRNA). Cas9 recognizes the protospacer adjacent motif (PAM) in the CRISPR repeat sequences to help distinguish self versus nonself, as targets within the bacterial CRISPR locus do not have PAMs. PAM recognition is also required for catalytic activity.</text>
</comment>
<evidence type="ECO:0000256" key="2">
    <source>
        <dbReference type="ARBA" id="ARBA00005244"/>
    </source>
</evidence>
<dbReference type="Pfam" id="PF22702">
    <property type="entry name" value="Cas9_RuvC"/>
    <property type="match status" value="1"/>
</dbReference>
<feature type="binding site" evidence="13">
    <location>
        <position position="773"/>
    </location>
    <ligand>
        <name>Mg(2+)</name>
        <dbReference type="ChEBI" id="CHEBI:18420"/>
        <label>1</label>
    </ligand>
</feature>
<dbReference type="NCBIfam" id="TIGR01865">
    <property type="entry name" value="cas_Csn1"/>
    <property type="match status" value="1"/>
</dbReference>
<feature type="binding site" evidence="13">
    <location>
        <position position="10"/>
    </location>
    <ligand>
        <name>Mg(2+)</name>
        <dbReference type="ChEBI" id="CHEBI:18420"/>
        <label>2</label>
    </ligand>
</feature>
<evidence type="ECO:0000256" key="10">
    <source>
        <dbReference type="ARBA" id="ARBA00023125"/>
    </source>
</evidence>
<dbReference type="Pfam" id="PF16592">
    <property type="entry name" value="Cas9_REC"/>
    <property type="match status" value="1"/>
</dbReference>
<dbReference type="Pfam" id="PF16595">
    <property type="entry name" value="Cas9_PI"/>
    <property type="match status" value="1"/>
</dbReference>
<dbReference type="InterPro" id="IPR028629">
    <property type="entry name" value="Cas9"/>
</dbReference>
<feature type="active site" description="Proton acceptor for HNH nuclease domain" evidence="13">
    <location>
        <position position="851"/>
    </location>
</feature>
<dbReference type="Proteomes" id="UP000275941">
    <property type="component" value="Unassembled WGS sequence"/>
</dbReference>
<evidence type="ECO:0000256" key="7">
    <source>
        <dbReference type="ARBA" id="ARBA00022842"/>
    </source>
</evidence>
<comment type="subunit">
    <text evidence="12 13">Monomer. Binds crRNA and tracrRNA.</text>
</comment>
<feature type="active site" description="For RuvC-like nuclease domain" evidence="13">
    <location>
        <position position="10"/>
    </location>
</feature>